<sequence>MPGKGGEIDFFHGDRMCGEDGAEATLCVLYRQTSGRRAWRMMGLLIDLILISEITEIMKSCSALIPLDGVERKVVDALGGAFAVTVSSEPVFFHAPFVGRVRVARLKKILP</sequence>
<name>A0A290QNB5_9BACT</name>
<dbReference type="EMBL" id="CP023344">
    <property type="protein sequence ID" value="ATC65782.1"/>
    <property type="molecule type" value="Genomic_DNA"/>
</dbReference>
<accession>A0A290QNB5</accession>
<dbReference type="KEGG" id="vbh:CMV30_18525"/>
<evidence type="ECO:0000313" key="1">
    <source>
        <dbReference type="EMBL" id="ATC65782.1"/>
    </source>
</evidence>
<proteinExistence type="predicted"/>
<organism evidence="1 2">
    <name type="scientific">Nibricoccus aquaticus</name>
    <dbReference type="NCBI Taxonomy" id="2576891"/>
    <lineage>
        <taxon>Bacteria</taxon>
        <taxon>Pseudomonadati</taxon>
        <taxon>Verrucomicrobiota</taxon>
        <taxon>Opitutia</taxon>
        <taxon>Opitutales</taxon>
        <taxon>Opitutaceae</taxon>
        <taxon>Nibricoccus</taxon>
    </lineage>
</organism>
<gene>
    <name evidence="1" type="ORF">CMV30_18525</name>
</gene>
<dbReference type="Proteomes" id="UP000217265">
    <property type="component" value="Chromosome"/>
</dbReference>
<protein>
    <submittedName>
        <fullName evidence="1">Uncharacterized protein</fullName>
    </submittedName>
</protein>
<keyword evidence="2" id="KW-1185">Reference proteome</keyword>
<reference evidence="1 2" key="1">
    <citation type="submission" date="2017-09" db="EMBL/GenBank/DDBJ databases">
        <title>Complete genome sequence of Verrucomicrobial strain HZ-65, isolated from freshwater.</title>
        <authorList>
            <person name="Choi A."/>
        </authorList>
    </citation>
    <scope>NUCLEOTIDE SEQUENCE [LARGE SCALE GENOMIC DNA]</scope>
    <source>
        <strain evidence="1 2">HZ-65</strain>
    </source>
</reference>
<dbReference type="AlphaFoldDB" id="A0A290QNB5"/>
<evidence type="ECO:0000313" key="2">
    <source>
        <dbReference type="Proteomes" id="UP000217265"/>
    </source>
</evidence>